<dbReference type="Gene3D" id="3.30.70.330">
    <property type="match status" value="1"/>
</dbReference>
<proteinExistence type="predicted"/>
<evidence type="ECO:0000256" key="2">
    <source>
        <dbReference type="ARBA" id="ARBA00013856"/>
    </source>
</evidence>
<dbReference type="InterPro" id="IPR000504">
    <property type="entry name" value="RRM_dom"/>
</dbReference>
<evidence type="ECO:0000256" key="3">
    <source>
        <dbReference type="ARBA" id="ARBA00022481"/>
    </source>
</evidence>
<dbReference type="InterPro" id="IPR012677">
    <property type="entry name" value="Nucleotide-bd_a/b_plait_sf"/>
</dbReference>
<dbReference type="AlphaFoldDB" id="V4A9B2"/>
<evidence type="ECO:0000256" key="8">
    <source>
        <dbReference type="ARBA" id="ARBA00022917"/>
    </source>
</evidence>
<dbReference type="PANTHER" id="PTHR23236">
    <property type="entry name" value="EUKARYOTIC TRANSLATION INITIATION FACTOR 4B/4H"/>
    <property type="match status" value="1"/>
</dbReference>
<keyword evidence="15" id="KW-1185">Reference proteome</keyword>
<evidence type="ECO:0000259" key="13">
    <source>
        <dbReference type="PROSITE" id="PS50102"/>
    </source>
</evidence>
<dbReference type="CDD" id="cd12401">
    <property type="entry name" value="RRM_eIF4H"/>
    <property type="match status" value="1"/>
</dbReference>
<evidence type="ECO:0000256" key="11">
    <source>
        <dbReference type="PROSITE-ProRule" id="PRU00176"/>
    </source>
</evidence>
<evidence type="ECO:0000256" key="12">
    <source>
        <dbReference type="SAM" id="MobiDB-lite"/>
    </source>
</evidence>
<dbReference type="RefSeq" id="XP_009057602.1">
    <property type="nucleotide sequence ID" value="XM_009059354.1"/>
</dbReference>
<feature type="non-terminal residue" evidence="14">
    <location>
        <position position="117"/>
    </location>
</feature>
<reference evidence="14 15" key="1">
    <citation type="journal article" date="2013" name="Nature">
        <title>Insights into bilaterian evolution from three spiralian genomes.</title>
        <authorList>
            <person name="Simakov O."/>
            <person name="Marletaz F."/>
            <person name="Cho S.J."/>
            <person name="Edsinger-Gonzales E."/>
            <person name="Havlak P."/>
            <person name="Hellsten U."/>
            <person name="Kuo D.H."/>
            <person name="Larsson T."/>
            <person name="Lv J."/>
            <person name="Arendt D."/>
            <person name="Savage R."/>
            <person name="Osoegawa K."/>
            <person name="de Jong P."/>
            <person name="Grimwood J."/>
            <person name="Chapman J.A."/>
            <person name="Shapiro H."/>
            <person name="Aerts A."/>
            <person name="Otillar R.P."/>
            <person name="Terry A.Y."/>
            <person name="Boore J.L."/>
            <person name="Grigoriev I.V."/>
            <person name="Lindberg D.R."/>
            <person name="Seaver E.C."/>
            <person name="Weisblat D.A."/>
            <person name="Putnam N.H."/>
            <person name="Rokhsar D.S."/>
        </authorList>
    </citation>
    <scope>NUCLEOTIDE SEQUENCE [LARGE SCALE GENOMIC DNA]</scope>
</reference>
<feature type="domain" description="RRM" evidence="13">
    <location>
        <begin position="37"/>
        <end position="113"/>
    </location>
</feature>
<dbReference type="HOGENOM" id="CLU_2136036_0_0_1"/>
<dbReference type="PANTHER" id="PTHR23236:SF11">
    <property type="entry name" value="EUKARYOTIC TRANSLATION INITIATION FACTOR 4H"/>
    <property type="match status" value="1"/>
</dbReference>
<evidence type="ECO:0000256" key="7">
    <source>
        <dbReference type="ARBA" id="ARBA00022884"/>
    </source>
</evidence>
<dbReference type="OrthoDB" id="48651at2759"/>
<organism evidence="14 15">
    <name type="scientific">Lottia gigantea</name>
    <name type="common">Giant owl limpet</name>
    <dbReference type="NCBI Taxonomy" id="225164"/>
    <lineage>
        <taxon>Eukaryota</taxon>
        <taxon>Metazoa</taxon>
        <taxon>Spiralia</taxon>
        <taxon>Lophotrochozoa</taxon>
        <taxon>Mollusca</taxon>
        <taxon>Gastropoda</taxon>
        <taxon>Patellogastropoda</taxon>
        <taxon>Lottioidea</taxon>
        <taxon>Lottiidae</taxon>
        <taxon>Lottia</taxon>
    </lineage>
</organism>
<dbReference type="STRING" id="225164.V4A9B2"/>
<dbReference type="InterPro" id="IPR035979">
    <property type="entry name" value="RBD_domain_sf"/>
</dbReference>
<dbReference type="KEGG" id="lgi:LOTGIDRAFT_69072"/>
<evidence type="ECO:0000256" key="10">
    <source>
        <dbReference type="ARBA" id="ARBA00025462"/>
    </source>
</evidence>
<dbReference type="SMART" id="SM00360">
    <property type="entry name" value="RRM"/>
    <property type="match status" value="1"/>
</dbReference>
<evidence type="ECO:0000313" key="14">
    <source>
        <dbReference type="EMBL" id="ESO91670.1"/>
    </source>
</evidence>
<keyword evidence="7 11" id="KW-0694">RNA-binding</keyword>
<evidence type="ECO:0000256" key="1">
    <source>
        <dbReference type="ARBA" id="ARBA00004556"/>
    </source>
</evidence>
<dbReference type="EMBL" id="KB202237">
    <property type="protein sequence ID" value="ESO91670.1"/>
    <property type="molecule type" value="Genomic_DNA"/>
</dbReference>
<dbReference type="GO" id="GO:0003743">
    <property type="term" value="F:translation initiation factor activity"/>
    <property type="evidence" value="ECO:0007669"/>
    <property type="project" value="UniProtKB-KW"/>
</dbReference>
<dbReference type="SUPFAM" id="SSF54928">
    <property type="entry name" value="RNA-binding domain, RBD"/>
    <property type="match status" value="1"/>
</dbReference>
<keyword evidence="4" id="KW-0963">Cytoplasm</keyword>
<evidence type="ECO:0000256" key="6">
    <source>
        <dbReference type="ARBA" id="ARBA00022553"/>
    </source>
</evidence>
<dbReference type="Pfam" id="PF00076">
    <property type="entry name" value="RRM_1"/>
    <property type="match status" value="1"/>
</dbReference>
<dbReference type="PROSITE" id="PS50102">
    <property type="entry name" value="RRM"/>
    <property type="match status" value="1"/>
</dbReference>
<name>V4A9B2_LOTGI</name>
<protein>
    <recommendedName>
        <fullName evidence="2">Eukaryotic translation initiation factor 4H</fullName>
    </recommendedName>
</protein>
<dbReference type="GeneID" id="20251898"/>
<feature type="compositionally biased region" description="Gly residues" evidence="12">
    <location>
        <begin position="1"/>
        <end position="25"/>
    </location>
</feature>
<dbReference type="GO" id="GO:0048471">
    <property type="term" value="C:perinuclear region of cytoplasm"/>
    <property type="evidence" value="ECO:0007669"/>
    <property type="project" value="UniProtKB-SubCell"/>
</dbReference>
<accession>V4A9B2</accession>
<dbReference type="FunFam" id="3.30.70.330:FF:000115">
    <property type="entry name" value="eukaryotic translation initiation factor 4H"/>
    <property type="match status" value="1"/>
</dbReference>
<evidence type="ECO:0000256" key="5">
    <source>
        <dbReference type="ARBA" id="ARBA00022540"/>
    </source>
</evidence>
<feature type="non-terminal residue" evidence="14">
    <location>
        <position position="1"/>
    </location>
</feature>
<comment type="function">
    <text evidence="10">Stimulates the RNA helicase activity of EIF4A in the translation initiation complex. Binds weakly mRNA.</text>
</comment>
<keyword evidence="6" id="KW-0597">Phosphoprotein</keyword>
<feature type="region of interest" description="Disordered" evidence="12">
    <location>
        <begin position="1"/>
        <end position="35"/>
    </location>
</feature>
<keyword evidence="9" id="KW-0007">Acetylation</keyword>
<gene>
    <name evidence="14" type="ORF">LOTGIDRAFT_69072</name>
</gene>
<evidence type="ECO:0000256" key="4">
    <source>
        <dbReference type="ARBA" id="ARBA00022490"/>
    </source>
</evidence>
<keyword evidence="5" id="KW-0396">Initiation factor</keyword>
<keyword evidence="3" id="KW-0488">Methylation</keyword>
<evidence type="ECO:0000313" key="15">
    <source>
        <dbReference type="Proteomes" id="UP000030746"/>
    </source>
</evidence>
<dbReference type="InterPro" id="IPR034229">
    <property type="entry name" value="eIF4H_RRM"/>
</dbReference>
<sequence>NDRGYGGGGGRSGGYRDGGYGGGSRGGKKPLPTEPPYTCYIGNLPRGVVQMDLEEIFRDLKVHSVRLVRDRDTDEFKGFAYVEFDDIESLKEALTYDGALLEDKNLRVDVAEGRRKD</sequence>
<dbReference type="CTD" id="20251898"/>
<keyword evidence="8" id="KW-0648">Protein biosynthesis</keyword>
<comment type="subcellular location">
    <subcellularLocation>
        <location evidence="1">Cytoplasm</location>
        <location evidence="1">Perinuclear region</location>
    </subcellularLocation>
</comment>
<dbReference type="GO" id="GO:0003723">
    <property type="term" value="F:RNA binding"/>
    <property type="evidence" value="ECO:0007669"/>
    <property type="project" value="UniProtKB-UniRule"/>
</dbReference>
<evidence type="ECO:0000256" key="9">
    <source>
        <dbReference type="ARBA" id="ARBA00022990"/>
    </source>
</evidence>
<dbReference type="Proteomes" id="UP000030746">
    <property type="component" value="Unassembled WGS sequence"/>
</dbReference>
<dbReference type="OMA" id="NCGEDDF"/>